<evidence type="ECO:0000313" key="2">
    <source>
        <dbReference type="EMBL" id="ATG47798.1"/>
    </source>
</evidence>
<evidence type="ECO:0000256" key="1">
    <source>
        <dbReference type="SAM" id="SignalP"/>
    </source>
</evidence>
<keyword evidence="3" id="KW-1185">Reference proteome</keyword>
<accession>A0A291GCC4</accession>
<dbReference type="Proteomes" id="UP000217935">
    <property type="component" value="Chromosome"/>
</dbReference>
<feature type="signal peptide" evidence="1">
    <location>
        <begin position="1"/>
        <end position="24"/>
    </location>
</feature>
<sequence length="128" mass="14756">MSRRPTYPRTWCRAALWLTTSRLAYGTAPYGGFALARDAGWTLRTASPSWAAVWRNHPETQHALKAIVLPRPWRGTSDPIWRSLLGQRLYEFGISTDKPDPWLLRQAEREVYARLAPPWTKMMAGPYE</sequence>
<proteinExistence type="predicted"/>
<protein>
    <submittedName>
        <fullName evidence="2">Uncharacterized protein</fullName>
    </submittedName>
</protein>
<dbReference type="KEGG" id="ceh:CEW89_09615"/>
<name>A0A291GCC4_9RHOB</name>
<evidence type="ECO:0000313" key="3">
    <source>
        <dbReference type="Proteomes" id="UP000217935"/>
    </source>
</evidence>
<dbReference type="EMBL" id="CP022196">
    <property type="protein sequence ID" value="ATG47798.1"/>
    <property type="molecule type" value="Genomic_DNA"/>
</dbReference>
<keyword evidence="1" id="KW-0732">Signal</keyword>
<dbReference type="AlphaFoldDB" id="A0A291GCC4"/>
<dbReference type="OrthoDB" id="7779240at2"/>
<organism evidence="2 3">
    <name type="scientific">Celeribacter ethanolicus</name>
    <dbReference type="NCBI Taxonomy" id="1758178"/>
    <lineage>
        <taxon>Bacteria</taxon>
        <taxon>Pseudomonadati</taxon>
        <taxon>Pseudomonadota</taxon>
        <taxon>Alphaproteobacteria</taxon>
        <taxon>Rhodobacterales</taxon>
        <taxon>Roseobacteraceae</taxon>
        <taxon>Celeribacter</taxon>
    </lineage>
</organism>
<reference evidence="2 3" key="1">
    <citation type="submission" date="2017-06" db="EMBL/GenBank/DDBJ databases">
        <title>Celeribacter sp. TSPH2 complete genome sequence.</title>
        <authorList>
            <person name="Woo J.-H."/>
            <person name="Kim H.-S."/>
        </authorList>
    </citation>
    <scope>NUCLEOTIDE SEQUENCE [LARGE SCALE GENOMIC DNA]</scope>
    <source>
        <strain evidence="2 3">TSPH2</strain>
    </source>
</reference>
<gene>
    <name evidence="2" type="ORF">CEW89_09615</name>
</gene>
<feature type="chain" id="PRO_5012019047" evidence="1">
    <location>
        <begin position="25"/>
        <end position="128"/>
    </location>
</feature>
<dbReference type="RefSeq" id="WP_096805754.1">
    <property type="nucleotide sequence ID" value="NZ_CP022196.1"/>
</dbReference>